<gene>
    <name evidence="2" type="ORF">SteCoe_8699</name>
</gene>
<name>A0A1R2CJT3_9CILI</name>
<organism evidence="2 3">
    <name type="scientific">Stentor coeruleus</name>
    <dbReference type="NCBI Taxonomy" id="5963"/>
    <lineage>
        <taxon>Eukaryota</taxon>
        <taxon>Sar</taxon>
        <taxon>Alveolata</taxon>
        <taxon>Ciliophora</taxon>
        <taxon>Postciliodesmatophora</taxon>
        <taxon>Heterotrichea</taxon>
        <taxon>Heterotrichida</taxon>
        <taxon>Stentoridae</taxon>
        <taxon>Stentor</taxon>
    </lineage>
</organism>
<evidence type="ECO:0000313" key="3">
    <source>
        <dbReference type="Proteomes" id="UP000187209"/>
    </source>
</evidence>
<feature type="compositionally biased region" description="Basic and acidic residues" evidence="1">
    <location>
        <begin position="103"/>
        <end position="117"/>
    </location>
</feature>
<protein>
    <submittedName>
        <fullName evidence="2">Uncharacterized protein</fullName>
    </submittedName>
</protein>
<evidence type="ECO:0000313" key="2">
    <source>
        <dbReference type="EMBL" id="OMJ89220.1"/>
    </source>
</evidence>
<feature type="compositionally biased region" description="Polar residues" evidence="1">
    <location>
        <begin position="74"/>
        <end position="99"/>
    </location>
</feature>
<feature type="compositionally biased region" description="Polar residues" evidence="1">
    <location>
        <begin position="229"/>
        <end position="245"/>
    </location>
</feature>
<feature type="compositionally biased region" description="Basic and acidic residues" evidence="1">
    <location>
        <begin position="299"/>
        <end position="341"/>
    </location>
</feature>
<dbReference type="Proteomes" id="UP000187209">
    <property type="component" value="Unassembled WGS sequence"/>
</dbReference>
<feature type="compositionally biased region" description="Polar residues" evidence="1">
    <location>
        <begin position="133"/>
        <end position="146"/>
    </location>
</feature>
<proteinExistence type="predicted"/>
<accession>A0A1R2CJT3</accession>
<feature type="compositionally biased region" description="Polar residues" evidence="1">
    <location>
        <begin position="279"/>
        <end position="290"/>
    </location>
</feature>
<feature type="compositionally biased region" description="Polar residues" evidence="1">
    <location>
        <begin position="1"/>
        <end position="10"/>
    </location>
</feature>
<reference evidence="2 3" key="1">
    <citation type="submission" date="2016-11" db="EMBL/GenBank/DDBJ databases">
        <title>The macronuclear genome of Stentor coeruleus: a giant cell with tiny introns.</title>
        <authorList>
            <person name="Slabodnick M."/>
            <person name="Ruby J.G."/>
            <person name="Reiff S.B."/>
            <person name="Swart E.C."/>
            <person name="Gosai S."/>
            <person name="Prabakaran S."/>
            <person name="Witkowska E."/>
            <person name="Larue G.E."/>
            <person name="Fisher S."/>
            <person name="Freeman R.M."/>
            <person name="Gunawardena J."/>
            <person name="Chu W."/>
            <person name="Stover N.A."/>
            <person name="Gregory B.D."/>
            <person name="Nowacki M."/>
            <person name="Derisi J."/>
            <person name="Roy S.W."/>
            <person name="Marshall W.F."/>
            <person name="Sood P."/>
        </authorList>
    </citation>
    <scope>NUCLEOTIDE SEQUENCE [LARGE SCALE GENOMIC DNA]</scope>
    <source>
        <strain evidence="2">WM001</strain>
    </source>
</reference>
<feature type="compositionally biased region" description="Basic and acidic residues" evidence="1">
    <location>
        <begin position="217"/>
        <end position="227"/>
    </location>
</feature>
<evidence type="ECO:0000256" key="1">
    <source>
        <dbReference type="SAM" id="MobiDB-lite"/>
    </source>
</evidence>
<feature type="region of interest" description="Disordered" evidence="1">
    <location>
        <begin position="1"/>
        <end position="43"/>
    </location>
</feature>
<keyword evidence="3" id="KW-1185">Reference proteome</keyword>
<dbReference type="AlphaFoldDB" id="A0A1R2CJT3"/>
<feature type="region of interest" description="Disordered" evidence="1">
    <location>
        <begin position="58"/>
        <end position="160"/>
    </location>
</feature>
<feature type="compositionally biased region" description="Basic and acidic residues" evidence="1">
    <location>
        <begin position="11"/>
        <end position="33"/>
    </location>
</feature>
<feature type="region of interest" description="Disordered" evidence="1">
    <location>
        <begin position="217"/>
        <end position="359"/>
    </location>
</feature>
<comment type="caution">
    <text evidence="2">The sequence shown here is derived from an EMBL/GenBank/DDBJ whole genome shotgun (WGS) entry which is preliminary data.</text>
</comment>
<dbReference type="EMBL" id="MPUH01000131">
    <property type="protein sequence ID" value="OMJ89220.1"/>
    <property type="molecule type" value="Genomic_DNA"/>
</dbReference>
<feature type="compositionally biased region" description="Basic and acidic residues" evidence="1">
    <location>
        <begin position="247"/>
        <end position="278"/>
    </location>
</feature>
<sequence length="562" mass="64263">MDIQSAMSQQWKDRDSKVYSQKAEVKAKEKKELTGTPKIDPLSRKIAEIVTQQELAELGIVSKEPAPKKPTFSIPKSTPSRESPQKPYPQSNNPNLSKQSPKKQRESPMKPLDKQIDEPEPNPGPIILDPSKPENQQISNPLQNHNEIPHLIVTKDSEPVKDNINKSEHEEMLNNVEHLQAFQEELQREYPELGLNNSVEGSSFRTDELDALEEACKDLDSQHKRAENPMNTAENPMNTAENPMNTTEKKEETTTGNAEKKEESKEGNKDEEKKEHDMLSNNTDYGNSPDNVGIVTKSQVEKKKTGSEKSQADKEKSLKNEKNGKKDFVGKNNREPNRSKTEGNSPSKRQNRPSSKEGVADEFKNLQTASAKAQFLHLHEEKILKNTPRCHINLTNCRTSPIYFSIRVPFDSKVKVESGIGSAGSLRRILLRQFLDEGQDSKDFYTKNLEWLQNRDGKIQEIRDRDKDKDLEECTFDPYFEKHENFRRNTYNFEYKATVSPLIQNSEKSLGPYNPKISENIIKYQALSPTDYFVKYPEGANLDRMMEVGKPMVSYRSINLLR</sequence>